<evidence type="ECO:0000259" key="6">
    <source>
        <dbReference type="Pfam" id="PF00151"/>
    </source>
</evidence>
<dbReference type="EMBL" id="JO841061">
    <property type="protein sequence ID" value="AEO32678.1"/>
    <property type="molecule type" value="mRNA"/>
</dbReference>
<comment type="subcellular location">
    <subcellularLocation>
        <location evidence="1">Secreted</location>
    </subcellularLocation>
</comment>
<feature type="non-terminal residue" evidence="7">
    <location>
        <position position="1"/>
    </location>
</feature>
<dbReference type="Pfam" id="PF00151">
    <property type="entry name" value="Lipase"/>
    <property type="match status" value="1"/>
</dbReference>
<dbReference type="SUPFAM" id="SSF53474">
    <property type="entry name" value="alpha/beta-Hydrolases"/>
    <property type="match status" value="1"/>
</dbReference>
<dbReference type="PRINTS" id="PR00821">
    <property type="entry name" value="TAGLIPASE"/>
</dbReference>
<dbReference type="AlphaFoldDB" id="G3MGR0"/>
<feature type="signal peptide" evidence="5">
    <location>
        <begin position="1"/>
        <end position="26"/>
    </location>
</feature>
<dbReference type="PANTHER" id="PTHR11610">
    <property type="entry name" value="LIPASE"/>
    <property type="match status" value="1"/>
</dbReference>
<evidence type="ECO:0000256" key="4">
    <source>
        <dbReference type="RuleBase" id="RU004262"/>
    </source>
</evidence>
<keyword evidence="3" id="KW-0964">Secreted</keyword>
<dbReference type="CDD" id="cd00707">
    <property type="entry name" value="Pancreat_lipase_like"/>
    <property type="match status" value="1"/>
</dbReference>
<feature type="chain" id="PRO_5003447138" description="Lipase domain-containing protein" evidence="5">
    <location>
        <begin position="27"/>
        <end position="470"/>
    </location>
</feature>
<feature type="domain" description="Lipase" evidence="6">
    <location>
        <begin position="157"/>
        <end position="447"/>
    </location>
</feature>
<dbReference type="GO" id="GO:0016042">
    <property type="term" value="P:lipid catabolic process"/>
    <property type="evidence" value="ECO:0007669"/>
    <property type="project" value="TreeGrafter"/>
</dbReference>
<dbReference type="Gene3D" id="3.40.50.1820">
    <property type="entry name" value="alpha/beta hydrolase"/>
    <property type="match status" value="1"/>
</dbReference>
<evidence type="ECO:0000256" key="1">
    <source>
        <dbReference type="ARBA" id="ARBA00004613"/>
    </source>
</evidence>
<dbReference type="GO" id="GO:0005615">
    <property type="term" value="C:extracellular space"/>
    <property type="evidence" value="ECO:0007669"/>
    <property type="project" value="TreeGrafter"/>
</dbReference>
<comment type="similarity">
    <text evidence="2 4">Belongs to the AB hydrolase superfamily. Lipase family.</text>
</comment>
<name>G3MGR0_AMBMU</name>
<proteinExistence type="evidence at transcript level"/>
<evidence type="ECO:0000256" key="3">
    <source>
        <dbReference type="ARBA" id="ARBA00022525"/>
    </source>
</evidence>
<sequence length="470" mass="52628">GMFPNSGNYQRWKILVMVAFCETVLLLRFCAASHSEVKTEEITNLPGQIYEGAHAYGEMNKTLRHELEKGLQALPEGTLERLVGYYKGEETSVKEIKVNKETLIWTLLIYGFGKTVQRSFINQVLSFVLTKQRDYKCYDTVGCFNLDNRMALEIGGPVSPQEAGVKFYFYDRSKRSGIELSPTIRSSILREKKYSTMKPLFIIVHGFKESSQTRQVVNLTSTLLDNVECDVITVDWKKAASFPHYATAAANSPLVGAEISVLLQEMHFSFSLSPENVHLSGFSLGAHAAGFCGRHFHNKTRKRLGRITGLDPAGLLFENPNASLSSTDAEYVDVIHTNGGQMTDLHFGKIEPMGHIDFYPNGGKFQTGCTGSISDLTCSHNRAWWYFIESVKNTTCSFKSITCEAGWYSYNSCLCNTSHKSAVMGYYIKNADEKGQYYLRTNPDSSFCIETEPSCEATSVTDHTTTKPPR</sequence>
<accession>G3MGR0</accession>
<protein>
    <recommendedName>
        <fullName evidence="6">Lipase domain-containing protein</fullName>
    </recommendedName>
</protein>
<dbReference type="GO" id="GO:0016298">
    <property type="term" value="F:lipase activity"/>
    <property type="evidence" value="ECO:0007669"/>
    <property type="project" value="InterPro"/>
</dbReference>
<reference evidence="7" key="1">
    <citation type="journal article" date="2011" name="PLoS ONE">
        <title>A deep insight into the sialotranscriptome of the gulf coast tick, Amblyomma maculatum.</title>
        <authorList>
            <person name="Karim S."/>
            <person name="Singh P."/>
            <person name="Ribeiro J.M."/>
        </authorList>
    </citation>
    <scope>NUCLEOTIDE SEQUENCE</scope>
    <source>
        <tissue evidence="7">Salivary gland</tissue>
    </source>
</reference>
<keyword evidence="5" id="KW-0732">Signal</keyword>
<evidence type="ECO:0000256" key="5">
    <source>
        <dbReference type="SAM" id="SignalP"/>
    </source>
</evidence>
<dbReference type="InterPro" id="IPR000734">
    <property type="entry name" value="TAG_lipase"/>
</dbReference>
<dbReference type="InterPro" id="IPR029058">
    <property type="entry name" value="AB_hydrolase_fold"/>
</dbReference>
<dbReference type="PANTHER" id="PTHR11610:SF173">
    <property type="entry name" value="LIPASE DOMAIN-CONTAINING PROTEIN-RELATED"/>
    <property type="match status" value="1"/>
</dbReference>
<evidence type="ECO:0000313" key="7">
    <source>
        <dbReference type="EMBL" id="AEO32678.1"/>
    </source>
</evidence>
<evidence type="ECO:0000256" key="2">
    <source>
        <dbReference type="ARBA" id="ARBA00010701"/>
    </source>
</evidence>
<dbReference type="InterPro" id="IPR013818">
    <property type="entry name" value="Lipase"/>
</dbReference>
<dbReference type="InterPro" id="IPR033906">
    <property type="entry name" value="Lipase_N"/>
</dbReference>
<organism evidence="7">
    <name type="scientific">Amblyomma maculatum</name>
    <name type="common">Gulf Coast tick</name>
    <dbReference type="NCBI Taxonomy" id="34609"/>
    <lineage>
        <taxon>Eukaryota</taxon>
        <taxon>Metazoa</taxon>
        <taxon>Ecdysozoa</taxon>
        <taxon>Arthropoda</taxon>
        <taxon>Chelicerata</taxon>
        <taxon>Arachnida</taxon>
        <taxon>Acari</taxon>
        <taxon>Parasitiformes</taxon>
        <taxon>Ixodida</taxon>
        <taxon>Ixodoidea</taxon>
        <taxon>Ixodidae</taxon>
        <taxon>Amblyomminae</taxon>
        <taxon>Amblyomma</taxon>
    </lineage>
</organism>